<proteinExistence type="predicted"/>
<evidence type="ECO:0000256" key="3">
    <source>
        <dbReference type="ARBA" id="ARBA00022695"/>
    </source>
</evidence>
<dbReference type="PANTHER" id="PTHR33064">
    <property type="entry name" value="POL PROTEIN"/>
    <property type="match status" value="1"/>
</dbReference>
<accession>A0A1X7VHB9</accession>
<dbReference type="Pfam" id="PF17917">
    <property type="entry name" value="RT_RNaseH"/>
    <property type="match status" value="1"/>
</dbReference>
<evidence type="ECO:0000256" key="4">
    <source>
        <dbReference type="ARBA" id="ARBA00022722"/>
    </source>
</evidence>
<dbReference type="CDD" id="cd09274">
    <property type="entry name" value="RNase_HI_RT_Ty3"/>
    <property type="match status" value="1"/>
</dbReference>
<evidence type="ECO:0000256" key="6">
    <source>
        <dbReference type="ARBA" id="ARBA00022759"/>
    </source>
</evidence>
<keyword evidence="8" id="KW-0695">RNA-directed DNA polymerase</keyword>
<keyword evidence="7" id="KW-0378">Hydrolase</keyword>
<evidence type="ECO:0000313" key="10">
    <source>
        <dbReference type="EnsemblMetazoa" id="Aqu2.1.38867_001"/>
    </source>
</evidence>
<evidence type="ECO:0000256" key="8">
    <source>
        <dbReference type="ARBA" id="ARBA00022918"/>
    </source>
</evidence>
<dbReference type="GO" id="GO:0004519">
    <property type="term" value="F:endonuclease activity"/>
    <property type="evidence" value="ECO:0007669"/>
    <property type="project" value="UniProtKB-KW"/>
</dbReference>
<name>A0A1X7VHB9_AMPQE</name>
<evidence type="ECO:0000256" key="1">
    <source>
        <dbReference type="ARBA" id="ARBA00022670"/>
    </source>
</evidence>
<evidence type="ECO:0000256" key="7">
    <source>
        <dbReference type="ARBA" id="ARBA00022801"/>
    </source>
</evidence>
<dbReference type="InterPro" id="IPR041373">
    <property type="entry name" value="RT_RNaseH"/>
</dbReference>
<evidence type="ECO:0000256" key="5">
    <source>
        <dbReference type="ARBA" id="ARBA00022750"/>
    </source>
</evidence>
<keyword evidence="2" id="KW-0808">Transferase</keyword>
<keyword evidence="3" id="KW-0548">Nucleotidyltransferase</keyword>
<dbReference type="AlphaFoldDB" id="A0A1X7VHB9"/>
<sequence>PVLYASDYEKEFILQTDLSVRGVGAVLSQADDEGEDHPIGYFSRKLLPHEEKYSTIEKECLTIKLSIQAFRVYLLGQPLTIQTDHRALEWLDRVKENNARLTRWS</sequence>
<reference evidence="10" key="1">
    <citation type="submission" date="2017-05" db="UniProtKB">
        <authorList>
            <consortium name="EnsemblMetazoa"/>
        </authorList>
    </citation>
    <scope>IDENTIFICATION</scope>
</reference>
<dbReference type="eggNOG" id="KOG0017">
    <property type="taxonomic scope" value="Eukaryota"/>
</dbReference>
<dbReference type="GO" id="GO:0003964">
    <property type="term" value="F:RNA-directed DNA polymerase activity"/>
    <property type="evidence" value="ECO:0007669"/>
    <property type="project" value="UniProtKB-KW"/>
</dbReference>
<keyword evidence="5" id="KW-0064">Aspartyl protease</keyword>
<keyword evidence="1" id="KW-0645">Protease</keyword>
<dbReference type="GO" id="GO:0006508">
    <property type="term" value="P:proteolysis"/>
    <property type="evidence" value="ECO:0007669"/>
    <property type="project" value="UniProtKB-KW"/>
</dbReference>
<dbReference type="EnsemblMetazoa" id="Aqu2.1.38867_001">
    <property type="protein sequence ID" value="Aqu2.1.38867_001"/>
    <property type="gene ID" value="Aqu2.1.38867"/>
</dbReference>
<keyword evidence="6" id="KW-0255">Endonuclease</keyword>
<dbReference type="InParanoid" id="A0A1X7VHB9"/>
<evidence type="ECO:0000256" key="2">
    <source>
        <dbReference type="ARBA" id="ARBA00022679"/>
    </source>
</evidence>
<keyword evidence="4" id="KW-0540">Nuclease</keyword>
<dbReference type="SUPFAM" id="SSF56672">
    <property type="entry name" value="DNA/RNA polymerases"/>
    <property type="match status" value="1"/>
</dbReference>
<dbReference type="FunFam" id="3.10.20.370:FF:000001">
    <property type="entry name" value="Retrovirus-related Pol polyprotein from transposon 17.6-like protein"/>
    <property type="match status" value="1"/>
</dbReference>
<dbReference type="Gene3D" id="3.10.20.370">
    <property type="match status" value="1"/>
</dbReference>
<organism evidence="10">
    <name type="scientific">Amphimedon queenslandica</name>
    <name type="common">Sponge</name>
    <dbReference type="NCBI Taxonomy" id="400682"/>
    <lineage>
        <taxon>Eukaryota</taxon>
        <taxon>Metazoa</taxon>
        <taxon>Porifera</taxon>
        <taxon>Demospongiae</taxon>
        <taxon>Heteroscleromorpha</taxon>
        <taxon>Haplosclerida</taxon>
        <taxon>Niphatidae</taxon>
        <taxon>Amphimedon</taxon>
    </lineage>
</organism>
<protein>
    <recommendedName>
        <fullName evidence="9">Reverse transcriptase RNase H-like domain-containing protein</fullName>
    </recommendedName>
</protein>
<dbReference type="GO" id="GO:0004190">
    <property type="term" value="F:aspartic-type endopeptidase activity"/>
    <property type="evidence" value="ECO:0007669"/>
    <property type="project" value="UniProtKB-KW"/>
</dbReference>
<dbReference type="PANTHER" id="PTHR33064:SF37">
    <property type="entry name" value="RIBONUCLEASE H"/>
    <property type="match status" value="1"/>
</dbReference>
<dbReference type="STRING" id="400682.A0A1X7VHB9"/>
<dbReference type="InterPro" id="IPR043502">
    <property type="entry name" value="DNA/RNA_pol_sf"/>
</dbReference>
<dbReference type="InterPro" id="IPR051320">
    <property type="entry name" value="Viral_Replic_Matur_Polypro"/>
</dbReference>
<dbReference type="OMA" id="VKGSENH"/>
<feature type="domain" description="Reverse transcriptase RNase H-like" evidence="9">
    <location>
        <begin position="7"/>
        <end position="105"/>
    </location>
</feature>
<evidence type="ECO:0000259" key="9">
    <source>
        <dbReference type="Pfam" id="PF17917"/>
    </source>
</evidence>